<keyword evidence="10" id="KW-1185">Reference proteome</keyword>
<dbReference type="PROSITE" id="PS00107">
    <property type="entry name" value="PROTEIN_KINASE_ATP"/>
    <property type="match status" value="1"/>
</dbReference>
<evidence type="ECO:0000256" key="2">
    <source>
        <dbReference type="ARBA" id="ARBA00022527"/>
    </source>
</evidence>
<dbReference type="InterPro" id="IPR000719">
    <property type="entry name" value="Prot_kinase_dom"/>
</dbReference>
<evidence type="ECO:0000256" key="5">
    <source>
        <dbReference type="ARBA" id="ARBA00022777"/>
    </source>
</evidence>
<dbReference type="CDD" id="cd14014">
    <property type="entry name" value="STKc_PknB_like"/>
    <property type="match status" value="1"/>
</dbReference>
<dbReference type="SMART" id="SM00220">
    <property type="entry name" value="S_TKc"/>
    <property type="match status" value="1"/>
</dbReference>
<dbReference type="SUPFAM" id="SSF56112">
    <property type="entry name" value="Protein kinase-like (PK-like)"/>
    <property type="match status" value="1"/>
</dbReference>
<evidence type="ECO:0000259" key="8">
    <source>
        <dbReference type="PROSITE" id="PS50011"/>
    </source>
</evidence>
<dbReference type="GO" id="GO:0004674">
    <property type="term" value="F:protein serine/threonine kinase activity"/>
    <property type="evidence" value="ECO:0007669"/>
    <property type="project" value="UniProtKB-KW"/>
</dbReference>
<dbReference type="InterPro" id="IPR011009">
    <property type="entry name" value="Kinase-like_dom_sf"/>
</dbReference>
<evidence type="ECO:0000256" key="6">
    <source>
        <dbReference type="ARBA" id="ARBA00022840"/>
    </source>
</evidence>
<dbReference type="InterPro" id="IPR017441">
    <property type="entry name" value="Protein_kinase_ATP_BS"/>
</dbReference>
<evidence type="ECO:0000256" key="7">
    <source>
        <dbReference type="PROSITE-ProRule" id="PRU10141"/>
    </source>
</evidence>
<dbReference type="Pfam" id="PF00069">
    <property type="entry name" value="Pkinase"/>
    <property type="match status" value="1"/>
</dbReference>
<dbReference type="Gene3D" id="3.30.200.20">
    <property type="entry name" value="Phosphorylase Kinase, domain 1"/>
    <property type="match status" value="1"/>
</dbReference>
<dbReference type="KEGG" id="sfy:GFH48_26665"/>
<evidence type="ECO:0000256" key="1">
    <source>
        <dbReference type="ARBA" id="ARBA00012513"/>
    </source>
</evidence>
<keyword evidence="2" id="KW-0723">Serine/threonine-protein kinase</keyword>
<dbReference type="EC" id="2.7.11.1" evidence="1"/>
<dbReference type="PROSITE" id="PS50011">
    <property type="entry name" value="PROTEIN_KINASE_DOM"/>
    <property type="match status" value="1"/>
</dbReference>
<evidence type="ECO:0000313" key="9">
    <source>
        <dbReference type="EMBL" id="QFZ76372.1"/>
    </source>
</evidence>
<dbReference type="Gene3D" id="1.10.510.10">
    <property type="entry name" value="Transferase(Phosphotransferase) domain 1"/>
    <property type="match status" value="1"/>
</dbReference>
<accession>A0A5Q0LGS0</accession>
<protein>
    <recommendedName>
        <fullName evidence="1">non-specific serine/threonine protein kinase</fullName>
        <ecNumber evidence="1">2.7.11.1</ecNumber>
    </recommendedName>
</protein>
<keyword evidence="3" id="KW-0808">Transferase</keyword>
<evidence type="ECO:0000256" key="3">
    <source>
        <dbReference type="ARBA" id="ARBA00022679"/>
    </source>
</evidence>
<dbReference type="EMBL" id="CP045643">
    <property type="protein sequence ID" value="QFZ76372.1"/>
    <property type="molecule type" value="Genomic_DNA"/>
</dbReference>
<keyword evidence="5 9" id="KW-0418">Kinase</keyword>
<organism evidence="9 10">
    <name type="scientific">Streptomyces fagopyri</name>
    <dbReference type="NCBI Taxonomy" id="2662397"/>
    <lineage>
        <taxon>Bacteria</taxon>
        <taxon>Bacillati</taxon>
        <taxon>Actinomycetota</taxon>
        <taxon>Actinomycetes</taxon>
        <taxon>Kitasatosporales</taxon>
        <taxon>Streptomycetaceae</taxon>
        <taxon>Streptomyces</taxon>
    </lineage>
</organism>
<reference evidence="9 10" key="1">
    <citation type="submission" date="2019-10" db="EMBL/GenBank/DDBJ databases">
        <title>A novel species.</title>
        <authorList>
            <person name="Gao J."/>
        </authorList>
    </citation>
    <scope>NUCLEOTIDE SEQUENCE [LARGE SCALE GENOMIC DNA]</scope>
    <source>
        <strain evidence="9 10">QMT-28</strain>
    </source>
</reference>
<name>A0A5Q0LGS0_9ACTN</name>
<keyword evidence="4 7" id="KW-0547">Nucleotide-binding</keyword>
<keyword evidence="6 7" id="KW-0067">ATP-binding</keyword>
<gene>
    <name evidence="9" type="ORF">GFH48_26665</name>
</gene>
<dbReference type="PANTHER" id="PTHR43289:SF6">
    <property type="entry name" value="SERINE_THREONINE-PROTEIN KINASE NEKL-3"/>
    <property type="match status" value="1"/>
</dbReference>
<dbReference type="AlphaFoldDB" id="A0A5Q0LGS0"/>
<feature type="domain" description="Protein kinase" evidence="8">
    <location>
        <begin position="17"/>
        <end position="271"/>
    </location>
</feature>
<feature type="binding site" evidence="7">
    <location>
        <position position="46"/>
    </location>
    <ligand>
        <name>ATP</name>
        <dbReference type="ChEBI" id="CHEBI:30616"/>
    </ligand>
</feature>
<proteinExistence type="predicted"/>
<dbReference type="GO" id="GO:0005524">
    <property type="term" value="F:ATP binding"/>
    <property type="evidence" value="ECO:0007669"/>
    <property type="project" value="UniProtKB-UniRule"/>
</dbReference>
<dbReference type="PANTHER" id="PTHR43289">
    <property type="entry name" value="MITOGEN-ACTIVATED PROTEIN KINASE KINASE KINASE 20-RELATED"/>
    <property type="match status" value="1"/>
</dbReference>
<evidence type="ECO:0000313" key="10">
    <source>
        <dbReference type="Proteomes" id="UP000326179"/>
    </source>
</evidence>
<sequence length="352" mass="38133">MLGPVASQVGDRINDRYRVLALLGVGANGEVYRVSDDHLGTEVALKLLKPQQNQAATWDEAQTLKHLSSEFLLSVLNADIVVGSDIRYITTPIMDGGDLENHAESFGVEAKAAVRWGQQLGYGLDRMHKAGLLHRDVKPGNAYLDGAGAVLLGDMGMAVAIDSNGRAPANGTLATVAPEVLSMAPDACSISSDVYSLAATVFYLLSGQYPTGPKGVSLLERRNLIIGRRFLDIREIAPQVPLSLARVVEKGLSGSPEERQSTARDFANELACCASHRRSWRRILPHENHQACFSADATATAQPLNLCVIPLSSTHASIEVKLLTGRRVKKYERHRISVSKLPSVLRNIIKEI</sequence>
<dbReference type="Proteomes" id="UP000326179">
    <property type="component" value="Chromosome"/>
</dbReference>
<dbReference type="RefSeq" id="WP_153290610.1">
    <property type="nucleotide sequence ID" value="NZ_CP045643.1"/>
</dbReference>
<evidence type="ECO:0000256" key="4">
    <source>
        <dbReference type="ARBA" id="ARBA00022741"/>
    </source>
</evidence>